<evidence type="ECO:0000256" key="1">
    <source>
        <dbReference type="SAM" id="Phobius"/>
    </source>
</evidence>
<dbReference type="PANTHER" id="PTHR36833:SF2">
    <property type="entry name" value="SLR0610 PROTEIN"/>
    <property type="match status" value="1"/>
</dbReference>
<dbReference type="EMBL" id="FPAA01000001">
    <property type="protein sequence ID" value="SFS35758.1"/>
    <property type="molecule type" value="Genomic_DNA"/>
</dbReference>
<reference evidence="3" key="1">
    <citation type="submission" date="2016-10" db="EMBL/GenBank/DDBJ databases">
        <authorList>
            <person name="Varghese N."/>
            <person name="Submissions S."/>
        </authorList>
    </citation>
    <scope>NUCLEOTIDE SEQUENCE [LARGE SCALE GENOMIC DNA]</scope>
    <source>
        <strain evidence="3">DSM 45789</strain>
    </source>
</reference>
<keyword evidence="1" id="KW-0472">Membrane</keyword>
<dbReference type="InterPro" id="IPR010390">
    <property type="entry name" value="ABC-2_transporter-like"/>
</dbReference>
<keyword evidence="1" id="KW-0812">Transmembrane</keyword>
<protein>
    <submittedName>
        <fullName evidence="2">ABC-2 type transport system permease protein</fullName>
    </submittedName>
</protein>
<dbReference type="PANTHER" id="PTHR36833">
    <property type="entry name" value="SLR0610 PROTEIN-RELATED"/>
    <property type="match status" value="1"/>
</dbReference>
<accession>A0A1I6P6M2</accession>
<feature type="transmembrane region" description="Helical" evidence="1">
    <location>
        <begin position="216"/>
        <end position="237"/>
    </location>
</feature>
<gene>
    <name evidence="2" type="ORF">SAMN05444972_101390</name>
</gene>
<name>A0A1I6P6M2_9BACL</name>
<evidence type="ECO:0000313" key="2">
    <source>
        <dbReference type="EMBL" id="SFS35758.1"/>
    </source>
</evidence>
<keyword evidence="3" id="KW-1185">Reference proteome</keyword>
<dbReference type="AlphaFoldDB" id="A0A1I6P6M2"/>
<feature type="transmembrane region" description="Helical" evidence="1">
    <location>
        <begin position="188"/>
        <end position="210"/>
    </location>
</feature>
<feature type="transmembrane region" description="Helical" evidence="1">
    <location>
        <begin position="110"/>
        <end position="129"/>
    </location>
</feature>
<evidence type="ECO:0000313" key="3">
    <source>
        <dbReference type="Proteomes" id="UP000198660"/>
    </source>
</evidence>
<proteinExistence type="predicted"/>
<keyword evidence="1" id="KW-1133">Transmembrane helix</keyword>
<organism evidence="2 3">
    <name type="scientific">Marininema halotolerans</name>
    <dbReference type="NCBI Taxonomy" id="1155944"/>
    <lineage>
        <taxon>Bacteria</taxon>
        <taxon>Bacillati</taxon>
        <taxon>Bacillota</taxon>
        <taxon>Bacilli</taxon>
        <taxon>Bacillales</taxon>
        <taxon>Thermoactinomycetaceae</taxon>
        <taxon>Marininema</taxon>
    </lineage>
</organism>
<feature type="transmembrane region" description="Helical" evidence="1">
    <location>
        <begin position="46"/>
        <end position="68"/>
    </location>
</feature>
<dbReference type="Pfam" id="PF06182">
    <property type="entry name" value="ABC2_membrane_6"/>
    <property type="match status" value="1"/>
</dbReference>
<dbReference type="Proteomes" id="UP000198660">
    <property type="component" value="Unassembled WGS sequence"/>
</dbReference>
<feature type="transmembrane region" description="Helical" evidence="1">
    <location>
        <begin position="135"/>
        <end position="161"/>
    </location>
</feature>
<sequence length="249" mass="28667">MNMKMALMYRANFFLNVLDSIVWFAITLLFFHTIFGQVTTIKGWDFNKLMLLIGTAELVKSMLFVLFIENLAGLPRMVNSGDIDGILLKPINSQFYVSLRRFDFGNFGNILPALFLIGYSCYQIGTPFLSFNTLVYVFLVLCSILLAYAIWFSVMTLSIWLQQIDGMHEFFLSAMTLMRFPQSIYKGIGRLLFVFLIPIVTITNVPVSILLNGVNINHLILFIVSTIFYVLFSIFFWKYSLRWYSSASS</sequence>